<dbReference type="InterPro" id="IPR021858">
    <property type="entry name" value="Fun_TF"/>
</dbReference>
<comment type="caution">
    <text evidence="1">The sequence shown here is derived from an EMBL/GenBank/DDBJ whole genome shotgun (WGS) entry which is preliminary data.</text>
</comment>
<dbReference type="Pfam" id="PF11951">
    <property type="entry name" value="Fungal_trans_2"/>
    <property type="match status" value="1"/>
</dbReference>
<name>A0ABR4GV88_9EURO</name>
<proteinExistence type="predicted"/>
<protein>
    <submittedName>
        <fullName evidence="1">Uncharacterized protein</fullName>
    </submittedName>
</protein>
<evidence type="ECO:0000313" key="2">
    <source>
        <dbReference type="Proteomes" id="UP001610334"/>
    </source>
</evidence>
<organism evidence="1 2">
    <name type="scientific">Aspergillus granulosus</name>
    <dbReference type="NCBI Taxonomy" id="176169"/>
    <lineage>
        <taxon>Eukaryota</taxon>
        <taxon>Fungi</taxon>
        <taxon>Dikarya</taxon>
        <taxon>Ascomycota</taxon>
        <taxon>Pezizomycotina</taxon>
        <taxon>Eurotiomycetes</taxon>
        <taxon>Eurotiomycetidae</taxon>
        <taxon>Eurotiales</taxon>
        <taxon>Aspergillaceae</taxon>
        <taxon>Aspergillus</taxon>
        <taxon>Aspergillus subgen. Nidulantes</taxon>
    </lineage>
</organism>
<dbReference type="Proteomes" id="UP001610334">
    <property type="component" value="Unassembled WGS sequence"/>
</dbReference>
<gene>
    <name evidence="1" type="ORF">BJX63DRAFT_413781</name>
</gene>
<evidence type="ECO:0000313" key="1">
    <source>
        <dbReference type="EMBL" id="KAL2802862.1"/>
    </source>
</evidence>
<dbReference type="PANTHER" id="PTHR37540:SF5">
    <property type="entry name" value="TRANSCRIPTION FACTOR DOMAIN-CONTAINING PROTEIN"/>
    <property type="match status" value="1"/>
</dbReference>
<sequence>MSQLIRQFCEGIGVHKVPVQAQSMAHKLHTVWIQSALSDPCLFHATLFSGSSYHDLLRGQQTSWITILHQNEVISLVNNRLSDLSTALDERTIAAIVPLCFFAVLSGDRSAADAHCAGLEKLVELKGGHEKLGFGGIVAGLIHQVVYDVIFDLDASCTFSNNSSATSAGLETRILEKNVQTSLLDIFTICKLKNLFQEVFDFKLQDALSEPNAAPAGSFHYLVNQVDDFHAEPEFQSPIYSCCYLAVRIFWLIVVGREDPVPFTARLNYACNSLKSFLALLDEGPWLHNLPEVYVWICMTGAAAADNSRLRVWFWTKQLPIASSLTNYSETSFYDDLWLHFRWLRIQRLKCLPTTTITDNTNCT</sequence>
<keyword evidence="2" id="KW-1185">Reference proteome</keyword>
<dbReference type="EMBL" id="JBFXLT010000161">
    <property type="protein sequence ID" value="KAL2802862.1"/>
    <property type="molecule type" value="Genomic_DNA"/>
</dbReference>
<accession>A0ABR4GV88</accession>
<reference evidence="1 2" key="1">
    <citation type="submission" date="2024-07" db="EMBL/GenBank/DDBJ databases">
        <title>Section-level genome sequencing and comparative genomics of Aspergillus sections Usti and Cavernicolus.</title>
        <authorList>
            <consortium name="Lawrence Berkeley National Laboratory"/>
            <person name="Nybo J.L."/>
            <person name="Vesth T.C."/>
            <person name="Theobald S."/>
            <person name="Frisvad J.C."/>
            <person name="Larsen T.O."/>
            <person name="Kjaerboelling I."/>
            <person name="Rothschild-Mancinelli K."/>
            <person name="Lyhne E.K."/>
            <person name="Kogle M.E."/>
            <person name="Barry K."/>
            <person name="Clum A."/>
            <person name="Na H."/>
            <person name="Ledsgaard L."/>
            <person name="Lin J."/>
            <person name="Lipzen A."/>
            <person name="Kuo A."/>
            <person name="Riley R."/>
            <person name="Mondo S."/>
            <person name="Labutti K."/>
            <person name="Haridas S."/>
            <person name="Pangalinan J."/>
            <person name="Salamov A.A."/>
            <person name="Simmons B.A."/>
            <person name="Magnuson J.K."/>
            <person name="Chen J."/>
            <person name="Drula E."/>
            <person name="Henrissat B."/>
            <person name="Wiebenga A."/>
            <person name="Lubbers R.J."/>
            <person name="Gomes A.C."/>
            <person name="Makela M.R."/>
            <person name="Stajich J."/>
            <person name="Grigoriev I.V."/>
            <person name="Mortensen U.H."/>
            <person name="De Vries R.P."/>
            <person name="Baker S.E."/>
            <person name="Andersen M.R."/>
        </authorList>
    </citation>
    <scope>NUCLEOTIDE SEQUENCE [LARGE SCALE GENOMIC DNA]</scope>
    <source>
        <strain evidence="1 2">CBS 588.65</strain>
    </source>
</reference>
<dbReference type="PANTHER" id="PTHR37540">
    <property type="entry name" value="TRANSCRIPTION FACTOR (ACR-2), PUTATIVE-RELATED-RELATED"/>
    <property type="match status" value="1"/>
</dbReference>